<proteinExistence type="predicted"/>
<dbReference type="RefSeq" id="WP_155698453.1">
    <property type="nucleotide sequence ID" value="NZ_CP034235.1"/>
</dbReference>
<dbReference type="KEGG" id="ppsc:EHS13_00830"/>
<accession>A0A6B8RDW1</accession>
<protein>
    <submittedName>
        <fullName evidence="2">DUF4340 domain-containing protein</fullName>
    </submittedName>
</protein>
<dbReference type="Proteomes" id="UP000426246">
    <property type="component" value="Chromosome"/>
</dbReference>
<dbReference type="OrthoDB" id="2657515at2"/>
<organism evidence="2 3">
    <name type="scientific">Paenibacillus psychroresistens</name>
    <dbReference type="NCBI Taxonomy" id="1778678"/>
    <lineage>
        <taxon>Bacteria</taxon>
        <taxon>Bacillati</taxon>
        <taxon>Bacillota</taxon>
        <taxon>Bacilli</taxon>
        <taxon>Bacillales</taxon>
        <taxon>Paenibacillaceae</taxon>
        <taxon>Paenibacillus</taxon>
    </lineage>
</organism>
<feature type="domain" description="DUF4340" evidence="1">
    <location>
        <begin position="78"/>
        <end position="248"/>
    </location>
</feature>
<reference evidence="3" key="1">
    <citation type="submission" date="2018-11" db="EMBL/GenBank/DDBJ databases">
        <title>Complete genome sequence of Paenibacillus sp. ML311-T8.</title>
        <authorList>
            <person name="Nam Y.-D."/>
            <person name="Kang J."/>
            <person name="Chung W.-H."/>
            <person name="Park Y.S."/>
        </authorList>
    </citation>
    <scope>NUCLEOTIDE SEQUENCE [LARGE SCALE GENOMIC DNA]</scope>
    <source>
        <strain evidence="3">ML311-T8</strain>
    </source>
</reference>
<gene>
    <name evidence="2" type="ORF">EHS13_00830</name>
</gene>
<dbReference type="AlphaFoldDB" id="A0A6B8RDW1"/>
<evidence type="ECO:0000313" key="3">
    <source>
        <dbReference type="Proteomes" id="UP000426246"/>
    </source>
</evidence>
<evidence type="ECO:0000313" key="2">
    <source>
        <dbReference type="EMBL" id="QGQ93566.1"/>
    </source>
</evidence>
<dbReference type="InterPro" id="IPR025641">
    <property type="entry name" value="DUF4340"/>
</dbReference>
<evidence type="ECO:0000259" key="1">
    <source>
        <dbReference type="Pfam" id="PF14238"/>
    </source>
</evidence>
<sequence length="329" mass="35891">MKRLLPTLILVIVCIGGFWYASSQNFFKDKTVVDEKKLFTLAAADIQAISFQAKNAASSESPDAVYDLTELTKKDAGWEMLKPTAYPINSFSVDSWNEAFAALTYEGIVEENATSLADYGLAEPKQFYQVSLKDGSTKKLLIGSPLPIEGHVYAKFADSPKIFDVTESLLEGLNKQPLDFVNKNAVMVAYDNVNSIQMDWKGSKWLLEKAQADKTVFESTWKLDGKDRKAEEGTALLDKVVALSTAELPKAAVEVKMEAPELKFTITESEAGKATISTFNGKIDKENVWIAKQGGAWAFSVPLASIQEAFDASKPAATPVPSIAPTVAP</sequence>
<dbReference type="Pfam" id="PF14238">
    <property type="entry name" value="DUF4340"/>
    <property type="match status" value="1"/>
</dbReference>
<keyword evidence="3" id="KW-1185">Reference proteome</keyword>
<name>A0A6B8RDW1_9BACL</name>
<dbReference type="EMBL" id="CP034235">
    <property type="protein sequence ID" value="QGQ93566.1"/>
    <property type="molecule type" value="Genomic_DNA"/>
</dbReference>